<keyword evidence="2" id="KW-1185">Reference proteome</keyword>
<sequence length="213" mass="22885">MAQQQSAGQQLWATPTRGRLRKVVTVVDEVLLELGRPVATPVRRVAAAAVIENPWAGRGFVADLQPEVEDIAPGIGRLLTDRLIETLGGVEHVEAFGKAAVVGLDGEIEHGGALIHTPYFGNVLRELTEGTSIIVFSDDRLAAGEPLTVPVWHKTAAATRSHYQTVQIRVPDAPRPDEIVLVAAAASGPRPNARIGDRRQDPVVRLADLETAR</sequence>
<dbReference type="SUPFAM" id="SSF160519">
    <property type="entry name" value="BB2672-like"/>
    <property type="match status" value="1"/>
</dbReference>
<reference evidence="1 2" key="1">
    <citation type="submission" date="2022-10" db="EMBL/GenBank/DDBJ databases">
        <authorList>
            <person name="Xie J."/>
            <person name="Shen N."/>
        </authorList>
    </citation>
    <scope>NUCLEOTIDE SEQUENCE [LARGE SCALE GENOMIC DNA]</scope>
    <source>
        <strain evidence="1 2">YIM65594</strain>
    </source>
</reference>
<proteinExistence type="predicted"/>
<dbReference type="RefSeq" id="WP_326021959.1">
    <property type="nucleotide sequence ID" value="NZ_JAOZYC010000164.1"/>
</dbReference>
<dbReference type="InterPro" id="IPR009569">
    <property type="entry name" value="AA_synth_put"/>
</dbReference>
<protein>
    <submittedName>
        <fullName evidence="1">Amino acid synthesis family protein</fullName>
    </submittedName>
</protein>
<dbReference type="Pfam" id="PF06684">
    <property type="entry name" value="AA_synth"/>
    <property type="match status" value="1"/>
</dbReference>
<dbReference type="Proteomes" id="UP001354931">
    <property type="component" value="Unassembled WGS sequence"/>
</dbReference>
<evidence type="ECO:0000313" key="1">
    <source>
        <dbReference type="EMBL" id="MEB8342474.1"/>
    </source>
</evidence>
<comment type="caution">
    <text evidence="1">The sequence shown here is derived from an EMBL/GenBank/DDBJ whole genome shotgun (WGS) entry which is preliminary data.</text>
</comment>
<evidence type="ECO:0000313" key="2">
    <source>
        <dbReference type="Proteomes" id="UP001354931"/>
    </source>
</evidence>
<dbReference type="Gene3D" id="3.30.1330.110">
    <property type="entry name" value="BB2672"/>
    <property type="match status" value="1"/>
</dbReference>
<gene>
    <name evidence="1" type="ORF">OKJ99_33770</name>
</gene>
<name>A0ABU6FEL6_9ACTN</name>
<organism evidence="1 2">
    <name type="scientific">Streptomyces endophyticus</name>
    <dbReference type="NCBI Taxonomy" id="714166"/>
    <lineage>
        <taxon>Bacteria</taxon>
        <taxon>Bacillati</taxon>
        <taxon>Actinomycetota</taxon>
        <taxon>Actinomycetes</taxon>
        <taxon>Kitasatosporales</taxon>
        <taxon>Streptomycetaceae</taxon>
        <taxon>Streptomyces</taxon>
    </lineage>
</organism>
<dbReference type="EMBL" id="JAOZYC010000164">
    <property type="protein sequence ID" value="MEB8342474.1"/>
    <property type="molecule type" value="Genomic_DNA"/>
</dbReference>
<accession>A0ABU6FEL6</accession>
<dbReference type="InterPro" id="IPR035936">
    <property type="entry name" value="BB2672"/>
</dbReference>